<dbReference type="EMBL" id="JAHXZJ010002609">
    <property type="protein sequence ID" value="KAH0540696.1"/>
    <property type="molecule type" value="Genomic_DNA"/>
</dbReference>
<name>A0AAV7I641_COTGL</name>
<sequence length="111" mass="13027">MKKPVIHDTKPERKNTKQEGENLMADPTAGTLSGSQTKWLIVFLYSFVSSDMVNPRFVLQVRYDKHKNLFLSSLSSPRRLPTDETHHYENDTVRYLYLCKGDRDRRPWGQL</sequence>
<keyword evidence="3" id="KW-1185">Reference proteome</keyword>
<evidence type="ECO:0000256" key="1">
    <source>
        <dbReference type="SAM" id="MobiDB-lite"/>
    </source>
</evidence>
<gene>
    <name evidence="2" type="ORF">KQX54_019165</name>
</gene>
<reference evidence="2 3" key="1">
    <citation type="journal article" date="2021" name="J. Hered.">
        <title>A chromosome-level genome assembly of the parasitoid wasp, Cotesia glomerata (Hymenoptera: Braconidae).</title>
        <authorList>
            <person name="Pinto B.J."/>
            <person name="Weis J.J."/>
            <person name="Gamble T."/>
            <person name="Ode P.J."/>
            <person name="Paul R."/>
            <person name="Zaspel J.M."/>
        </authorList>
    </citation>
    <scope>NUCLEOTIDE SEQUENCE [LARGE SCALE GENOMIC DNA]</scope>
    <source>
        <strain evidence="2">CgM1</strain>
    </source>
</reference>
<comment type="caution">
    <text evidence="2">The sequence shown here is derived from an EMBL/GenBank/DDBJ whole genome shotgun (WGS) entry which is preliminary data.</text>
</comment>
<dbReference type="Proteomes" id="UP000826195">
    <property type="component" value="Unassembled WGS sequence"/>
</dbReference>
<accession>A0AAV7I641</accession>
<feature type="region of interest" description="Disordered" evidence="1">
    <location>
        <begin position="1"/>
        <end position="32"/>
    </location>
</feature>
<feature type="compositionally biased region" description="Basic and acidic residues" evidence="1">
    <location>
        <begin position="1"/>
        <end position="20"/>
    </location>
</feature>
<dbReference type="AlphaFoldDB" id="A0AAV7I641"/>
<evidence type="ECO:0000313" key="3">
    <source>
        <dbReference type="Proteomes" id="UP000826195"/>
    </source>
</evidence>
<evidence type="ECO:0000313" key="2">
    <source>
        <dbReference type="EMBL" id="KAH0540696.1"/>
    </source>
</evidence>
<organism evidence="2 3">
    <name type="scientific">Cotesia glomerata</name>
    <name type="common">Lepidopteran parasitic wasp</name>
    <name type="synonym">Apanteles glomeratus</name>
    <dbReference type="NCBI Taxonomy" id="32391"/>
    <lineage>
        <taxon>Eukaryota</taxon>
        <taxon>Metazoa</taxon>
        <taxon>Ecdysozoa</taxon>
        <taxon>Arthropoda</taxon>
        <taxon>Hexapoda</taxon>
        <taxon>Insecta</taxon>
        <taxon>Pterygota</taxon>
        <taxon>Neoptera</taxon>
        <taxon>Endopterygota</taxon>
        <taxon>Hymenoptera</taxon>
        <taxon>Apocrita</taxon>
        <taxon>Ichneumonoidea</taxon>
        <taxon>Braconidae</taxon>
        <taxon>Microgastrinae</taxon>
        <taxon>Cotesia</taxon>
    </lineage>
</organism>
<proteinExistence type="predicted"/>
<protein>
    <submittedName>
        <fullName evidence="2">Uncharacterized protein</fullName>
    </submittedName>
</protein>